<keyword evidence="5" id="KW-0408">Iron</keyword>
<dbReference type="GO" id="GO:0050605">
    <property type="term" value="F:superoxide reductase activity"/>
    <property type="evidence" value="ECO:0007669"/>
    <property type="project" value="UniProtKB-EC"/>
</dbReference>
<evidence type="ECO:0000259" key="6">
    <source>
        <dbReference type="Pfam" id="PF01880"/>
    </source>
</evidence>
<keyword evidence="2" id="KW-0813">Transport</keyword>
<dbReference type="PANTHER" id="PTHR36541">
    <property type="entry name" value="SUPEROXIDE REDUCTASE-RELATED"/>
    <property type="match status" value="1"/>
</dbReference>
<name>A0ABS4GDL3_9FIRM</name>
<dbReference type="InterPro" id="IPR002742">
    <property type="entry name" value="Desulfoferrodoxin_Fe-bd_dom"/>
</dbReference>
<evidence type="ECO:0000256" key="3">
    <source>
        <dbReference type="ARBA" id="ARBA00022723"/>
    </source>
</evidence>
<dbReference type="InterPro" id="IPR051233">
    <property type="entry name" value="Desulfoferrodoxin_SOR"/>
</dbReference>
<accession>A0ABS4GDL3</accession>
<dbReference type="RefSeq" id="WP_209511538.1">
    <property type="nucleotide sequence ID" value="NZ_JAGGKS010000004.1"/>
</dbReference>
<gene>
    <name evidence="7" type="ORF">J2Z76_001657</name>
</gene>
<evidence type="ECO:0000256" key="5">
    <source>
        <dbReference type="ARBA" id="ARBA00023004"/>
    </source>
</evidence>
<evidence type="ECO:0000256" key="2">
    <source>
        <dbReference type="ARBA" id="ARBA00022448"/>
    </source>
</evidence>
<dbReference type="Pfam" id="PF01880">
    <property type="entry name" value="Desulfoferrodox"/>
    <property type="match status" value="1"/>
</dbReference>
<dbReference type="NCBIfam" id="TIGR00332">
    <property type="entry name" value="neela_ferrous"/>
    <property type="match status" value="1"/>
</dbReference>
<keyword evidence="4" id="KW-0249">Electron transport</keyword>
<organism evidence="7 8">
    <name type="scientific">Sedimentibacter acidaminivorans</name>
    <dbReference type="NCBI Taxonomy" id="913099"/>
    <lineage>
        <taxon>Bacteria</taxon>
        <taxon>Bacillati</taxon>
        <taxon>Bacillota</taxon>
        <taxon>Tissierellia</taxon>
        <taxon>Sedimentibacter</taxon>
    </lineage>
</organism>
<keyword evidence="3" id="KW-0479">Metal-binding</keyword>
<sequence length="127" mass="14285">MCKTKFVICRECGNLVEMVNDSGVKMICCGQEMQELVANTVDAAKEKHVPVVEVEGNKVTVKVGSVTHPMVEEHYIQWIYLKTENGVQRKCLKPGEEPVAVFALAEGDKAIEVYEYCNLHGLWKKEI</sequence>
<feature type="domain" description="Desulfoferrodoxin ferrous iron-binding" evidence="6">
    <location>
        <begin position="41"/>
        <end position="125"/>
    </location>
</feature>
<keyword evidence="8" id="KW-1185">Reference proteome</keyword>
<evidence type="ECO:0000256" key="1">
    <source>
        <dbReference type="ARBA" id="ARBA00005941"/>
    </source>
</evidence>
<protein>
    <submittedName>
        <fullName evidence="7">Superoxide reductase</fullName>
        <ecNumber evidence="7">1.15.1.2</ecNumber>
    </submittedName>
</protein>
<evidence type="ECO:0000313" key="7">
    <source>
        <dbReference type="EMBL" id="MBP1925796.1"/>
    </source>
</evidence>
<reference evidence="7 8" key="1">
    <citation type="submission" date="2021-03" db="EMBL/GenBank/DDBJ databases">
        <title>Genomic Encyclopedia of Type Strains, Phase IV (KMG-IV): sequencing the most valuable type-strain genomes for metagenomic binning, comparative biology and taxonomic classification.</title>
        <authorList>
            <person name="Goeker M."/>
        </authorList>
    </citation>
    <scope>NUCLEOTIDE SEQUENCE [LARGE SCALE GENOMIC DNA]</scope>
    <source>
        <strain evidence="7 8">DSM 24004</strain>
    </source>
</reference>
<dbReference type="EMBL" id="JAGGKS010000004">
    <property type="protein sequence ID" value="MBP1925796.1"/>
    <property type="molecule type" value="Genomic_DNA"/>
</dbReference>
<evidence type="ECO:0000313" key="8">
    <source>
        <dbReference type="Proteomes" id="UP001519342"/>
    </source>
</evidence>
<comment type="similarity">
    <text evidence="1">Belongs to the desulfoferrodoxin family.</text>
</comment>
<dbReference type="Gene3D" id="2.60.40.730">
    <property type="entry name" value="SOR catalytic domain"/>
    <property type="match status" value="1"/>
</dbReference>
<dbReference type="EC" id="1.15.1.2" evidence="7"/>
<dbReference type="PANTHER" id="PTHR36541:SF1">
    <property type="entry name" value="SUPEROXIDE REDUCTASE-RELATED"/>
    <property type="match status" value="1"/>
</dbReference>
<dbReference type="InterPro" id="IPR036073">
    <property type="entry name" value="Desulfoferrodoxin_Fe-bd_dom_sf"/>
</dbReference>
<dbReference type="SUPFAM" id="SSF49367">
    <property type="entry name" value="Superoxide reductase-like"/>
    <property type="match status" value="1"/>
</dbReference>
<comment type="caution">
    <text evidence="7">The sequence shown here is derived from an EMBL/GenBank/DDBJ whole genome shotgun (WGS) entry which is preliminary data.</text>
</comment>
<dbReference type="SUPFAM" id="SSF57802">
    <property type="entry name" value="Rubredoxin-like"/>
    <property type="match status" value="1"/>
</dbReference>
<evidence type="ECO:0000256" key="4">
    <source>
        <dbReference type="ARBA" id="ARBA00022982"/>
    </source>
</evidence>
<dbReference type="Proteomes" id="UP001519342">
    <property type="component" value="Unassembled WGS sequence"/>
</dbReference>
<proteinExistence type="inferred from homology"/>
<keyword evidence="7" id="KW-0560">Oxidoreductase</keyword>